<evidence type="ECO:0000313" key="2">
    <source>
        <dbReference type="Proteomes" id="UP000235145"/>
    </source>
</evidence>
<dbReference type="PANTHER" id="PTHR33116">
    <property type="entry name" value="REVERSE TRANSCRIPTASE ZINC-BINDING DOMAIN-CONTAINING PROTEIN-RELATED-RELATED"/>
    <property type="match status" value="1"/>
</dbReference>
<organism evidence="1 2">
    <name type="scientific">Lactuca sativa</name>
    <name type="common">Garden lettuce</name>
    <dbReference type="NCBI Taxonomy" id="4236"/>
    <lineage>
        <taxon>Eukaryota</taxon>
        <taxon>Viridiplantae</taxon>
        <taxon>Streptophyta</taxon>
        <taxon>Embryophyta</taxon>
        <taxon>Tracheophyta</taxon>
        <taxon>Spermatophyta</taxon>
        <taxon>Magnoliopsida</taxon>
        <taxon>eudicotyledons</taxon>
        <taxon>Gunneridae</taxon>
        <taxon>Pentapetalae</taxon>
        <taxon>asterids</taxon>
        <taxon>campanulids</taxon>
        <taxon>Asterales</taxon>
        <taxon>Asteraceae</taxon>
        <taxon>Cichorioideae</taxon>
        <taxon>Cichorieae</taxon>
        <taxon>Lactucinae</taxon>
        <taxon>Lactuca</taxon>
    </lineage>
</organism>
<protein>
    <recommendedName>
        <fullName evidence="3">Reverse transcriptase zinc-binding domain-containing protein</fullName>
    </recommendedName>
</protein>
<dbReference type="Proteomes" id="UP000235145">
    <property type="component" value="Unassembled WGS sequence"/>
</dbReference>
<proteinExistence type="predicted"/>
<reference evidence="1 2" key="1">
    <citation type="journal article" date="2017" name="Nat. Commun.">
        <title>Genome assembly with in vitro proximity ligation data and whole-genome triplication in lettuce.</title>
        <authorList>
            <person name="Reyes-Chin-Wo S."/>
            <person name="Wang Z."/>
            <person name="Yang X."/>
            <person name="Kozik A."/>
            <person name="Arikit S."/>
            <person name="Song C."/>
            <person name="Xia L."/>
            <person name="Froenicke L."/>
            <person name="Lavelle D.O."/>
            <person name="Truco M.J."/>
            <person name="Xia R."/>
            <person name="Zhu S."/>
            <person name="Xu C."/>
            <person name="Xu H."/>
            <person name="Xu X."/>
            <person name="Cox K."/>
            <person name="Korf I."/>
            <person name="Meyers B.C."/>
            <person name="Michelmore R.W."/>
        </authorList>
    </citation>
    <scope>NUCLEOTIDE SEQUENCE [LARGE SCALE GENOMIC DNA]</scope>
    <source>
        <strain evidence="2">cv. Salinas</strain>
        <tissue evidence="1">Seedlings</tissue>
    </source>
</reference>
<gene>
    <name evidence="1" type="ORF">LSAT_V11C500264980</name>
</gene>
<sequence>MPVIDRIHNHTSSWKATTLSFGGTLTLVKSVLGSLPLYFFSLFKAPSSIIDLLEKLRRRFFWGSSDEKNKINWFFVLLKLGKQRVICGIHNLYRKPMKPIAKKSFPCVLYNISRVIQDLESTYIDFNSLYDINVNSGVGTLFWHDNWTGKNNLASDFPSLYELAKKNYALFRRDWILTRLITPSSQFEIAELIALKNCLESASVCYGSDIWRSNLSSDGEFYVCDLCSLIDSRLTISVNNFSFWIKLVPLKRACLDRIPSEMTLSLRGVRVSVTSCCSCNSGLDETEHIFLACPFALDILEKIFKWCDISFNNASSVNRMVNFAAHLGNCPKKKASFSFSSFTVISVLFGGLEMTGFSIKRVILLQN</sequence>
<comment type="caution">
    <text evidence="1">The sequence shown here is derived from an EMBL/GenBank/DDBJ whole genome shotgun (WGS) entry which is preliminary data.</text>
</comment>
<accession>A0A9R1XFN8</accession>
<name>A0A9R1XFN8_LACSA</name>
<dbReference type="AlphaFoldDB" id="A0A9R1XFN8"/>
<dbReference type="EMBL" id="NBSK02000005">
    <property type="protein sequence ID" value="KAJ0206282.1"/>
    <property type="molecule type" value="Genomic_DNA"/>
</dbReference>
<keyword evidence="2" id="KW-1185">Reference proteome</keyword>
<dbReference type="PANTHER" id="PTHR33116:SF77">
    <property type="entry name" value="RNA-DIRECTED DNA POLYMERASE"/>
    <property type="match status" value="1"/>
</dbReference>
<evidence type="ECO:0000313" key="1">
    <source>
        <dbReference type="EMBL" id="KAJ0206282.1"/>
    </source>
</evidence>
<evidence type="ECO:0008006" key="3">
    <source>
        <dbReference type="Google" id="ProtNLM"/>
    </source>
</evidence>